<proteinExistence type="predicted"/>
<dbReference type="AlphaFoldDB" id="A0A7Y3V6Q7"/>
<reference evidence="3 4" key="1">
    <citation type="submission" date="2020-05" db="EMBL/GenBank/DDBJ databases">
        <title>Draft genome sequence of Clostridium cochlearium strain AGROS13 isolated from a sheep dairy farm in New Zealand.</title>
        <authorList>
            <person name="Gupta T.B."/>
            <person name="Jauregui R."/>
            <person name="Risson A.N."/>
            <person name="Brightwell G."/>
            <person name="Maclean P."/>
        </authorList>
    </citation>
    <scope>NUCLEOTIDE SEQUENCE [LARGE SCALE GENOMIC DNA]</scope>
    <source>
        <strain evidence="3 4">AGROS13</strain>
    </source>
</reference>
<gene>
    <name evidence="3" type="ORF">HMJ28_00260</name>
</gene>
<dbReference type="InterPro" id="IPR001387">
    <property type="entry name" value="Cro/C1-type_HTH"/>
</dbReference>
<organism evidence="3 4">
    <name type="scientific">Clostridium cochlearium</name>
    <dbReference type="NCBI Taxonomy" id="1494"/>
    <lineage>
        <taxon>Bacteria</taxon>
        <taxon>Bacillati</taxon>
        <taxon>Bacillota</taxon>
        <taxon>Clostridia</taxon>
        <taxon>Eubacteriales</taxon>
        <taxon>Clostridiaceae</taxon>
        <taxon>Clostridium</taxon>
    </lineage>
</organism>
<evidence type="ECO:0000256" key="1">
    <source>
        <dbReference type="ARBA" id="ARBA00023125"/>
    </source>
</evidence>
<feature type="domain" description="HTH cro/C1-type" evidence="2">
    <location>
        <begin position="7"/>
        <end position="62"/>
    </location>
</feature>
<dbReference type="SUPFAM" id="SSF47413">
    <property type="entry name" value="lambda repressor-like DNA-binding domains"/>
    <property type="match status" value="1"/>
</dbReference>
<dbReference type="CDD" id="cd00093">
    <property type="entry name" value="HTH_XRE"/>
    <property type="match status" value="1"/>
</dbReference>
<dbReference type="Proteomes" id="UP000528432">
    <property type="component" value="Unassembled WGS sequence"/>
</dbReference>
<dbReference type="RefSeq" id="WP_171302584.1">
    <property type="nucleotide sequence ID" value="NZ_JABFIF010000001.1"/>
</dbReference>
<accession>A0A7Y3V6Q7</accession>
<name>A0A7Y3V6Q7_CLOCO</name>
<evidence type="ECO:0000259" key="2">
    <source>
        <dbReference type="PROSITE" id="PS50943"/>
    </source>
</evidence>
<dbReference type="PANTHER" id="PTHR46558:SF11">
    <property type="entry name" value="HTH-TYPE TRANSCRIPTIONAL REGULATOR XRE"/>
    <property type="match status" value="1"/>
</dbReference>
<comment type="caution">
    <text evidence="3">The sequence shown here is derived from an EMBL/GenBank/DDBJ whole genome shotgun (WGS) entry which is preliminary data.</text>
</comment>
<dbReference type="EMBL" id="JABFIF010000001">
    <property type="protein sequence ID" value="NOH14834.1"/>
    <property type="molecule type" value="Genomic_DNA"/>
</dbReference>
<keyword evidence="1" id="KW-0238">DNA-binding</keyword>
<dbReference type="InterPro" id="IPR010982">
    <property type="entry name" value="Lambda_DNA-bd_dom_sf"/>
</dbReference>
<sequence length="70" mass="8060">MEVGNRIKEIRKELNISQYELAKSLRFLNQSQLSKIENGKRGLKTEELIEISKALNISIITLLKEDESKS</sequence>
<evidence type="ECO:0000313" key="4">
    <source>
        <dbReference type="Proteomes" id="UP000528432"/>
    </source>
</evidence>
<dbReference type="GO" id="GO:0003677">
    <property type="term" value="F:DNA binding"/>
    <property type="evidence" value="ECO:0007669"/>
    <property type="project" value="UniProtKB-KW"/>
</dbReference>
<protein>
    <submittedName>
        <fullName evidence="3">Helix-turn-helix transcriptional regulator</fullName>
    </submittedName>
</protein>
<dbReference type="PROSITE" id="PS50943">
    <property type="entry name" value="HTH_CROC1"/>
    <property type="match status" value="1"/>
</dbReference>
<dbReference type="Pfam" id="PF01381">
    <property type="entry name" value="HTH_3"/>
    <property type="match status" value="1"/>
</dbReference>
<evidence type="ECO:0000313" key="3">
    <source>
        <dbReference type="EMBL" id="NOH14834.1"/>
    </source>
</evidence>
<dbReference type="PANTHER" id="PTHR46558">
    <property type="entry name" value="TRACRIPTIONAL REGULATORY PROTEIN-RELATED-RELATED"/>
    <property type="match status" value="1"/>
</dbReference>
<dbReference type="Gene3D" id="1.10.260.40">
    <property type="entry name" value="lambda repressor-like DNA-binding domains"/>
    <property type="match status" value="1"/>
</dbReference>
<dbReference type="SMART" id="SM00530">
    <property type="entry name" value="HTH_XRE"/>
    <property type="match status" value="1"/>
</dbReference>